<feature type="compositionally biased region" description="Polar residues" evidence="1">
    <location>
        <begin position="40"/>
        <end position="65"/>
    </location>
</feature>
<organism evidence="2 3">
    <name type="scientific">Myodes glareolus</name>
    <name type="common">Bank vole</name>
    <name type="synonym">Clethrionomys glareolus</name>
    <dbReference type="NCBI Taxonomy" id="447135"/>
    <lineage>
        <taxon>Eukaryota</taxon>
        <taxon>Metazoa</taxon>
        <taxon>Chordata</taxon>
        <taxon>Craniata</taxon>
        <taxon>Vertebrata</taxon>
        <taxon>Euteleostomi</taxon>
        <taxon>Mammalia</taxon>
        <taxon>Eutheria</taxon>
        <taxon>Euarchontoglires</taxon>
        <taxon>Glires</taxon>
        <taxon>Rodentia</taxon>
        <taxon>Myomorpha</taxon>
        <taxon>Muroidea</taxon>
        <taxon>Cricetidae</taxon>
        <taxon>Arvicolinae</taxon>
        <taxon>Myodes</taxon>
    </lineage>
</organism>
<evidence type="ECO:0000313" key="2">
    <source>
        <dbReference type="EMBL" id="KAK7823447.1"/>
    </source>
</evidence>
<evidence type="ECO:0000313" key="3">
    <source>
        <dbReference type="Proteomes" id="UP001488838"/>
    </source>
</evidence>
<dbReference type="AlphaFoldDB" id="A0AAW0JA78"/>
<gene>
    <name evidence="2" type="ORF">U0070_013796</name>
</gene>
<evidence type="ECO:0008006" key="4">
    <source>
        <dbReference type="Google" id="ProtNLM"/>
    </source>
</evidence>
<dbReference type="EMBL" id="JBBHLL010000052">
    <property type="protein sequence ID" value="KAK7823447.1"/>
    <property type="molecule type" value="Genomic_DNA"/>
</dbReference>
<accession>A0AAW0JA78</accession>
<feature type="non-terminal residue" evidence="2">
    <location>
        <position position="1"/>
    </location>
</feature>
<protein>
    <recommendedName>
        <fullName evidence="4">Testis expressed 48</fullName>
    </recommendedName>
</protein>
<feature type="region of interest" description="Disordered" evidence="1">
    <location>
        <begin position="84"/>
        <end position="119"/>
    </location>
</feature>
<keyword evidence="3" id="KW-1185">Reference proteome</keyword>
<sequence length="163" mass="18258">IQEYIVPICLPPTATYQNLASKIFCLCCRDCEEAVIESSKPPSQTQGNRPPSYKFSLSGSQSQKNELNKPNLKYTNAQFLTGQEKTFSSSSSEFEGGGIQSQQPVPEGHSSPSESSSRRFTHQHAFLLSELTAYNIQTGYPKKNLSRYCQEHWTFQPCLIGRP</sequence>
<evidence type="ECO:0000256" key="1">
    <source>
        <dbReference type="SAM" id="MobiDB-lite"/>
    </source>
</evidence>
<dbReference type="Proteomes" id="UP001488838">
    <property type="component" value="Unassembled WGS sequence"/>
</dbReference>
<comment type="caution">
    <text evidence="2">The sequence shown here is derived from an EMBL/GenBank/DDBJ whole genome shotgun (WGS) entry which is preliminary data.</text>
</comment>
<feature type="region of interest" description="Disordered" evidence="1">
    <location>
        <begin position="38"/>
        <end position="71"/>
    </location>
</feature>
<name>A0AAW0JA78_MYOGA</name>
<proteinExistence type="predicted"/>
<reference evidence="2 3" key="1">
    <citation type="journal article" date="2023" name="bioRxiv">
        <title>Conserved and derived expression patterns and positive selection on dental genes reveal complex evolutionary context of ever-growing rodent molars.</title>
        <authorList>
            <person name="Calamari Z.T."/>
            <person name="Song A."/>
            <person name="Cohen E."/>
            <person name="Akter M."/>
            <person name="Roy R.D."/>
            <person name="Hallikas O."/>
            <person name="Christensen M.M."/>
            <person name="Li P."/>
            <person name="Marangoni P."/>
            <person name="Jernvall J."/>
            <person name="Klein O.D."/>
        </authorList>
    </citation>
    <scope>NUCLEOTIDE SEQUENCE [LARGE SCALE GENOMIC DNA]</scope>
    <source>
        <strain evidence="2">V071</strain>
    </source>
</reference>